<feature type="compositionally biased region" description="Polar residues" evidence="3">
    <location>
        <begin position="12"/>
        <end position="33"/>
    </location>
</feature>
<protein>
    <submittedName>
        <fullName evidence="5">Uncharacterized protein</fullName>
    </submittedName>
</protein>
<accession>A0A6A4SHD0</accession>
<evidence type="ECO:0000256" key="2">
    <source>
        <dbReference type="ARBA" id="ARBA00022737"/>
    </source>
</evidence>
<dbReference type="PANTHER" id="PTHR46093:SF17">
    <property type="entry name" value="ZMP:0000001301"/>
    <property type="match status" value="1"/>
</dbReference>
<name>A0A6A4SHD0_SCOMX</name>
<keyword evidence="4" id="KW-0812">Transmembrane</keyword>
<keyword evidence="1" id="KW-0880">Kelch repeat</keyword>
<evidence type="ECO:0000313" key="5">
    <source>
        <dbReference type="EMBL" id="KAF0031290.1"/>
    </source>
</evidence>
<organism evidence="5 6">
    <name type="scientific">Scophthalmus maximus</name>
    <name type="common">Turbot</name>
    <name type="synonym">Psetta maxima</name>
    <dbReference type="NCBI Taxonomy" id="52904"/>
    <lineage>
        <taxon>Eukaryota</taxon>
        <taxon>Metazoa</taxon>
        <taxon>Chordata</taxon>
        <taxon>Craniata</taxon>
        <taxon>Vertebrata</taxon>
        <taxon>Euteleostomi</taxon>
        <taxon>Actinopterygii</taxon>
        <taxon>Neopterygii</taxon>
        <taxon>Teleostei</taxon>
        <taxon>Neoteleostei</taxon>
        <taxon>Acanthomorphata</taxon>
        <taxon>Carangaria</taxon>
        <taxon>Pleuronectiformes</taxon>
        <taxon>Pleuronectoidei</taxon>
        <taxon>Scophthalmidae</taxon>
        <taxon>Scophthalmus</taxon>
    </lineage>
</organism>
<feature type="region of interest" description="Disordered" evidence="3">
    <location>
        <begin position="1"/>
        <end position="33"/>
    </location>
</feature>
<comment type="caution">
    <text evidence="5">The sequence shown here is derived from an EMBL/GenBank/DDBJ whole genome shotgun (WGS) entry which is preliminary data.</text>
</comment>
<evidence type="ECO:0000256" key="3">
    <source>
        <dbReference type="SAM" id="MobiDB-lite"/>
    </source>
</evidence>
<sequence>MRRTDAGLRAEATQSGFSRTTTGRKSPSCKSQQENEPVYFNDFYMLTVSPDDVTWEEIPQSGDVPAAREGHALCVVKGKLYLFGGVCRPDATECLPGVYSFDIGEDEDEEEEESSSFCLNMAVMMMFPFLLPVSLTWDRLATGGVAPRTLGHSSVAVGDNIYVYGGNLGGSPTDDLLVFSTGPENKTTKTHTNRVMILINVSSYFTSCVLLFHLFQCLSPGRRLKPVDRCLRPCETLNMT</sequence>
<evidence type="ECO:0000256" key="1">
    <source>
        <dbReference type="ARBA" id="ARBA00022441"/>
    </source>
</evidence>
<dbReference type="Pfam" id="PF24681">
    <property type="entry name" value="Kelch_KLHDC2_KLHL20_DRC7"/>
    <property type="match status" value="1"/>
</dbReference>
<feature type="transmembrane region" description="Helical" evidence="4">
    <location>
        <begin position="195"/>
        <end position="215"/>
    </location>
</feature>
<keyword evidence="2" id="KW-0677">Repeat</keyword>
<evidence type="ECO:0000313" key="6">
    <source>
        <dbReference type="Proteomes" id="UP000438429"/>
    </source>
</evidence>
<dbReference type="SUPFAM" id="SSF117281">
    <property type="entry name" value="Kelch motif"/>
    <property type="match status" value="1"/>
</dbReference>
<dbReference type="Proteomes" id="UP000438429">
    <property type="component" value="Unassembled WGS sequence"/>
</dbReference>
<dbReference type="Gene3D" id="2.120.10.80">
    <property type="entry name" value="Kelch-type beta propeller"/>
    <property type="match status" value="1"/>
</dbReference>
<dbReference type="AlphaFoldDB" id="A0A6A4SHD0"/>
<proteinExistence type="predicted"/>
<dbReference type="InterPro" id="IPR015915">
    <property type="entry name" value="Kelch-typ_b-propeller"/>
</dbReference>
<reference evidence="5 6" key="1">
    <citation type="submission" date="2019-06" db="EMBL/GenBank/DDBJ databases">
        <title>Draft genomes of female and male turbot (Scophthalmus maximus).</title>
        <authorList>
            <person name="Xu H."/>
            <person name="Xu X.-W."/>
            <person name="Shao C."/>
            <person name="Chen S."/>
        </authorList>
    </citation>
    <scope>NUCLEOTIDE SEQUENCE [LARGE SCALE GENOMIC DNA]</scope>
    <source>
        <strain evidence="5">Ysfricsl-2016a</strain>
        <tissue evidence="5">Blood</tissue>
    </source>
</reference>
<evidence type="ECO:0000256" key="4">
    <source>
        <dbReference type="SAM" id="Phobius"/>
    </source>
</evidence>
<keyword evidence="4" id="KW-0472">Membrane</keyword>
<gene>
    <name evidence="5" type="ORF">F2P81_015845</name>
</gene>
<dbReference type="EMBL" id="VEVO01000014">
    <property type="protein sequence ID" value="KAF0031290.1"/>
    <property type="molecule type" value="Genomic_DNA"/>
</dbReference>
<dbReference type="PANTHER" id="PTHR46093">
    <property type="entry name" value="ACYL-COA-BINDING DOMAIN-CONTAINING PROTEIN 5"/>
    <property type="match status" value="1"/>
</dbReference>
<keyword evidence="4" id="KW-1133">Transmembrane helix</keyword>